<dbReference type="CDD" id="cd17932">
    <property type="entry name" value="DEXQc_UvrD"/>
    <property type="match status" value="1"/>
</dbReference>
<dbReference type="EMBL" id="CVVU01000203">
    <property type="protein sequence ID" value="CRP04315.1"/>
    <property type="molecule type" value="Genomic_DNA"/>
</dbReference>
<dbReference type="GO" id="GO:0000725">
    <property type="term" value="P:recombinational repair"/>
    <property type="evidence" value="ECO:0007669"/>
    <property type="project" value="TreeGrafter"/>
</dbReference>
<keyword evidence="1 10" id="KW-0547">Nucleotide-binding</keyword>
<dbReference type="InterPro" id="IPR000212">
    <property type="entry name" value="DNA_helicase_UvrD/REP"/>
</dbReference>
<dbReference type="PANTHER" id="PTHR11070:SF2">
    <property type="entry name" value="ATP-DEPENDENT DNA HELICASE SRS2"/>
    <property type="match status" value="1"/>
</dbReference>
<dbReference type="InterPro" id="IPR014016">
    <property type="entry name" value="UvrD-like_ATP-bd"/>
</dbReference>
<name>A0A9P1R8J4_PSEAI</name>
<dbReference type="Pfam" id="PF13361">
    <property type="entry name" value="UvrD_C"/>
    <property type="match status" value="1"/>
</dbReference>
<dbReference type="PROSITE" id="PS51198">
    <property type="entry name" value="UVRD_HELICASE_ATP_BIND"/>
    <property type="match status" value="1"/>
</dbReference>
<feature type="binding site" evidence="10">
    <location>
        <begin position="34"/>
        <end position="41"/>
    </location>
    <ligand>
        <name>ATP</name>
        <dbReference type="ChEBI" id="CHEBI:30616"/>
    </ligand>
</feature>
<dbReference type="GO" id="GO:0043138">
    <property type="term" value="F:3'-5' DNA helicase activity"/>
    <property type="evidence" value="ECO:0007669"/>
    <property type="project" value="UniProtKB-EC"/>
</dbReference>
<organism evidence="13 14">
    <name type="scientific">Pseudomonas aeruginosa</name>
    <dbReference type="NCBI Taxonomy" id="287"/>
    <lineage>
        <taxon>Bacteria</taxon>
        <taxon>Pseudomonadati</taxon>
        <taxon>Pseudomonadota</taxon>
        <taxon>Gammaproteobacteria</taxon>
        <taxon>Pseudomonadales</taxon>
        <taxon>Pseudomonadaceae</taxon>
        <taxon>Pseudomonas</taxon>
    </lineage>
</organism>
<dbReference type="InterPro" id="IPR014017">
    <property type="entry name" value="DNA_helicase_UvrD-like_C"/>
</dbReference>
<dbReference type="EC" id="5.6.2.4" evidence="7"/>
<reference evidence="14" key="1">
    <citation type="submission" date="2015-06" db="EMBL/GenBank/DDBJ databases">
        <authorList>
            <person name="Radhakrishnan Rajesh"/>
            <person name="Underwood Anthony"/>
            <person name="Al-Shahib Ali"/>
        </authorList>
    </citation>
    <scope>NUCLEOTIDE SEQUENCE [LARGE SCALE GENOMIC DNA]</scope>
    <source>
        <strain evidence="14">P19_London_7_VIM_2_05_10</strain>
    </source>
</reference>
<comment type="catalytic activity">
    <reaction evidence="9">
        <text>ATP + H2O = ADP + phosphate + H(+)</text>
        <dbReference type="Rhea" id="RHEA:13065"/>
        <dbReference type="ChEBI" id="CHEBI:15377"/>
        <dbReference type="ChEBI" id="CHEBI:15378"/>
        <dbReference type="ChEBI" id="CHEBI:30616"/>
        <dbReference type="ChEBI" id="CHEBI:43474"/>
        <dbReference type="ChEBI" id="CHEBI:456216"/>
        <dbReference type="EC" id="5.6.2.4"/>
    </reaction>
</comment>
<dbReference type="AlphaFoldDB" id="A0A9P1R8J4"/>
<proteinExistence type="predicted"/>
<dbReference type="GO" id="GO:0016787">
    <property type="term" value="F:hydrolase activity"/>
    <property type="evidence" value="ECO:0007669"/>
    <property type="project" value="UniProtKB-UniRule"/>
</dbReference>
<comment type="caution">
    <text evidence="13">The sequence shown here is derived from an EMBL/GenBank/DDBJ whole genome shotgun (WGS) entry which is preliminary data.</text>
</comment>
<comment type="catalytic activity">
    <reaction evidence="6">
        <text>Couples ATP hydrolysis with the unwinding of duplex DNA by translocating in the 3'-5' direction.</text>
        <dbReference type="EC" id="5.6.2.4"/>
    </reaction>
</comment>
<evidence type="ECO:0000313" key="13">
    <source>
        <dbReference type="EMBL" id="CRP04315.1"/>
    </source>
</evidence>
<dbReference type="GO" id="GO:0003677">
    <property type="term" value="F:DNA binding"/>
    <property type="evidence" value="ECO:0007669"/>
    <property type="project" value="InterPro"/>
</dbReference>
<feature type="domain" description="UvrD-like helicase C-terminal" evidence="12">
    <location>
        <begin position="235"/>
        <end position="477"/>
    </location>
</feature>
<dbReference type="Proteomes" id="UP000045039">
    <property type="component" value="Unassembled WGS sequence"/>
</dbReference>
<dbReference type="Pfam" id="PF00580">
    <property type="entry name" value="UvrD-helicase"/>
    <property type="match status" value="2"/>
</dbReference>
<evidence type="ECO:0000313" key="14">
    <source>
        <dbReference type="Proteomes" id="UP000045039"/>
    </source>
</evidence>
<sequence length="555" mass="62622">MIKVDAWKPSAGIKLEPNAEIAATEQQRSVALTAGPGSGKSELLAQRADFLLTTGVCRYPKRILAIAFKIDASNNLKERVWRRCGAAYAGRFDSYTFHGLAKRIIERFRPVLAGADALNPDFKIVAKGKAHPVQTEFKELIPLAIKILDAYPAAVNAIRQTYSDVFLDEFQDCTDEQYELVTKLFKGSGRRVTAVGDVKQKIMGWAGALEGVFASFVDDFEAQHLNIYRNFRSQPHLLRLQNDIIKVLDPDSEMPAHLLAGEGGEVHVLSYADCQDEATDLAKRIASWINVEGIAPAKIAVLPRNQPEAYCIRLMAELDNWGISYRNENKAQDISTEPIAQVIVDYLLCIYGLREPKAWTRLTRRIIQVEDDAESELKTNWSRYIKEARKSAAADLATKTFDQRWTLLEEFLKMVGPALLAGLSHDYESWVHLREQIESVKKYIDEALAKEPDLLKALAQLSDDQSIRILTVHKSKGLEFDTVVLLGVENQAYFGKDHHEVQCTFFVGVSRAERRLVVTTASHRQNLAQLEYWRSARTVQAEFLAYVNLWKTHSN</sequence>
<evidence type="ECO:0000256" key="10">
    <source>
        <dbReference type="PROSITE-ProRule" id="PRU00560"/>
    </source>
</evidence>
<dbReference type="PANTHER" id="PTHR11070">
    <property type="entry name" value="UVRD / RECB / PCRA DNA HELICASE FAMILY MEMBER"/>
    <property type="match status" value="1"/>
</dbReference>
<keyword evidence="4 10" id="KW-0067">ATP-binding</keyword>
<protein>
    <recommendedName>
        <fullName evidence="7">DNA 3'-5' helicase</fullName>
        <ecNumber evidence="7">5.6.2.4</ecNumber>
    </recommendedName>
    <alternativeName>
        <fullName evidence="8">DNA 3'-5' helicase II</fullName>
    </alternativeName>
</protein>
<dbReference type="PROSITE" id="PS51217">
    <property type="entry name" value="UVRD_HELICASE_CTER"/>
    <property type="match status" value="1"/>
</dbReference>
<evidence type="ECO:0000256" key="8">
    <source>
        <dbReference type="ARBA" id="ARBA00034923"/>
    </source>
</evidence>
<gene>
    <name evidence="13" type="primary">uvrD_2</name>
    <name evidence="13" type="ORF">PAERUG_P19_London_7_VIM_2_05_10_03251</name>
</gene>
<evidence type="ECO:0000259" key="12">
    <source>
        <dbReference type="PROSITE" id="PS51217"/>
    </source>
</evidence>
<evidence type="ECO:0000256" key="3">
    <source>
        <dbReference type="ARBA" id="ARBA00022806"/>
    </source>
</evidence>
<dbReference type="SUPFAM" id="SSF52540">
    <property type="entry name" value="P-loop containing nucleoside triphosphate hydrolases"/>
    <property type="match status" value="1"/>
</dbReference>
<feature type="domain" description="UvrD-like helicase ATP-binding" evidence="11">
    <location>
        <begin position="13"/>
        <end position="234"/>
    </location>
</feature>
<evidence type="ECO:0000256" key="2">
    <source>
        <dbReference type="ARBA" id="ARBA00022801"/>
    </source>
</evidence>
<evidence type="ECO:0000259" key="11">
    <source>
        <dbReference type="PROSITE" id="PS51198"/>
    </source>
</evidence>
<evidence type="ECO:0000256" key="5">
    <source>
        <dbReference type="ARBA" id="ARBA00023235"/>
    </source>
</evidence>
<evidence type="ECO:0000256" key="9">
    <source>
        <dbReference type="ARBA" id="ARBA00048988"/>
    </source>
</evidence>
<evidence type="ECO:0000256" key="1">
    <source>
        <dbReference type="ARBA" id="ARBA00022741"/>
    </source>
</evidence>
<evidence type="ECO:0000256" key="7">
    <source>
        <dbReference type="ARBA" id="ARBA00034808"/>
    </source>
</evidence>
<dbReference type="Gene3D" id="3.40.50.300">
    <property type="entry name" value="P-loop containing nucleotide triphosphate hydrolases"/>
    <property type="match status" value="3"/>
</dbReference>
<keyword evidence="3 10" id="KW-0347">Helicase</keyword>
<keyword evidence="2 10" id="KW-0378">Hydrolase</keyword>
<dbReference type="RefSeq" id="WP_025297468.1">
    <property type="nucleotide sequence ID" value="NZ_CAADLZ010000360.1"/>
</dbReference>
<evidence type="ECO:0000256" key="6">
    <source>
        <dbReference type="ARBA" id="ARBA00034617"/>
    </source>
</evidence>
<evidence type="ECO:0000256" key="4">
    <source>
        <dbReference type="ARBA" id="ARBA00022840"/>
    </source>
</evidence>
<keyword evidence="5" id="KW-0413">Isomerase</keyword>
<accession>A0A9P1R8J4</accession>
<dbReference type="GO" id="GO:0005524">
    <property type="term" value="F:ATP binding"/>
    <property type="evidence" value="ECO:0007669"/>
    <property type="project" value="UniProtKB-UniRule"/>
</dbReference>
<dbReference type="InterPro" id="IPR027417">
    <property type="entry name" value="P-loop_NTPase"/>
</dbReference>